<evidence type="ECO:0000256" key="15">
    <source>
        <dbReference type="PIRSR" id="PIRSR000047-2"/>
    </source>
</evidence>
<dbReference type="CDD" id="cd20631">
    <property type="entry name" value="CYP7A1"/>
    <property type="match status" value="1"/>
</dbReference>
<keyword evidence="10" id="KW-0443">Lipid metabolism</keyword>
<evidence type="ECO:0000256" key="6">
    <source>
        <dbReference type="ARBA" id="ARBA00022723"/>
    </source>
</evidence>
<dbReference type="SUPFAM" id="SSF48264">
    <property type="entry name" value="Cytochrome P450"/>
    <property type="match status" value="1"/>
</dbReference>
<sequence>MMILCGSLWYFLGVRRRRQGEPPLENGMLPYLGCALQFGANPLKFLRERQKKHGPTFTCQLAGKYVHFLTDPFSYHAVMQQGRNLDWKKFHFATSAKAFGHASIDPSDGFTTENMHHTIIRKLQGNALTFLSETMMENLHYVMVESSAEKMNLNDWVTDKLYEFCYRVMFESGFLTLFGTEFNTHHEKVLASSQQAQRARILSTLENFKEFDQIFPALVAGLPIHLFKNAYSAREKLAEALLHENLKKRENISELISLRMYLNDTLSTFDDMDKAKTHLAILWASQANTIPATFWSSFYLIRNPSAMKAATKEAERVLKDAGEKICSSRKPIWLNQKQLDDMPILDSIIKEALRLSSASMTVRVAKKDFILQLGSDSYNIRKDDIIAVYPQLLHLDPEIYPDPLTFKFDRYLGENGEEKTFYRNGCKLKYYYMPFGTGLAKCPGRWFAINEIKQFLTFLLFYFEVELIDKNVKCPSLDQSRAGLGVLQPSNDIEFKYRLKLP</sequence>
<proteinExistence type="inferred from homology"/>
<keyword evidence="9 13" id="KW-0408">Iron</keyword>
<feature type="binding site" evidence="15">
    <location>
        <position position="97"/>
    </location>
    <ligand>
        <name>substrate</name>
    </ligand>
</feature>
<evidence type="ECO:0000256" key="2">
    <source>
        <dbReference type="ARBA" id="ARBA00004586"/>
    </source>
</evidence>
<dbReference type="GO" id="GO:0005506">
    <property type="term" value="F:iron ion binding"/>
    <property type="evidence" value="ECO:0007669"/>
    <property type="project" value="InterPro"/>
</dbReference>
<comment type="cofactor">
    <cofactor evidence="1 13 14">
        <name>heme</name>
        <dbReference type="ChEBI" id="CHEBI:30413"/>
    </cofactor>
</comment>
<dbReference type="PRINTS" id="PR00465">
    <property type="entry name" value="EP450IV"/>
</dbReference>
<keyword evidence="12" id="KW-0753">Steroid metabolism</keyword>
<evidence type="ECO:0000256" key="5">
    <source>
        <dbReference type="ARBA" id="ARBA00022617"/>
    </source>
</evidence>
<keyword evidence="6 13" id="KW-0479">Metal-binding</keyword>
<evidence type="ECO:0000313" key="16">
    <source>
        <dbReference type="Proteomes" id="UP000504617"/>
    </source>
</evidence>
<evidence type="ECO:0000256" key="10">
    <source>
        <dbReference type="ARBA" id="ARBA00023098"/>
    </source>
</evidence>
<dbReference type="GO" id="GO:0008123">
    <property type="term" value="F:cholesterol 7-alpha-monooxygenase activity"/>
    <property type="evidence" value="ECO:0007669"/>
    <property type="project" value="TreeGrafter"/>
</dbReference>
<evidence type="ECO:0000256" key="12">
    <source>
        <dbReference type="ARBA" id="ARBA00023221"/>
    </source>
</evidence>
<dbReference type="InterPro" id="IPR050529">
    <property type="entry name" value="CYP450_sterol_14alpha_dmase"/>
</dbReference>
<dbReference type="Pfam" id="PF00067">
    <property type="entry name" value="p450"/>
    <property type="match status" value="1"/>
</dbReference>
<keyword evidence="7 13" id="KW-0256">Endoplasmic reticulum</keyword>
<dbReference type="GO" id="GO:0005789">
    <property type="term" value="C:endoplasmic reticulum membrane"/>
    <property type="evidence" value="ECO:0007669"/>
    <property type="project" value="UniProtKB-SubCell"/>
</dbReference>
<feature type="binding site" evidence="15">
    <location>
        <position position="288"/>
    </location>
    <ligand>
        <name>substrate</name>
    </ligand>
</feature>
<protein>
    <submittedName>
        <fullName evidence="17">Cholesterol 7-alpha-monooxygenase</fullName>
    </submittedName>
</protein>
<dbReference type="InterPro" id="IPR024204">
    <property type="entry name" value="Cyt_P450_CYP7A1-type"/>
</dbReference>
<keyword evidence="8" id="KW-0560">Oxidoreductase</keyword>
<dbReference type="GO" id="GO:0020037">
    <property type="term" value="F:heme binding"/>
    <property type="evidence" value="ECO:0007669"/>
    <property type="project" value="InterPro"/>
</dbReference>
<dbReference type="InterPro" id="IPR002403">
    <property type="entry name" value="Cyt_P450_E_grp-IV"/>
</dbReference>
<evidence type="ECO:0000313" key="17">
    <source>
        <dbReference type="RefSeq" id="XP_013931182.1"/>
    </source>
</evidence>
<dbReference type="AlphaFoldDB" id="A0A6I9Z3F4"/>
<dbReference type="Gene3D" id="1.10.630.10">
    <property type="entry name" value="Cytochrome P450"/>
    <property type="match status" value="1"/>
</dbReference>
<accession>A0A6I9Z3F4</accession>
<evidence type="ECO:0000256" key="3">
    <source>
        <dbReference type="ARBA" id="ARBA00004860"/>
    </source>
</evidence>
<gene>
    <name evidence="17" type="primary">LOC106556732</name>
</gene>
<evidence type="ECO:0000256" key="9">
    <source>
        <dbReference type="ARBA" id="ARBA00023004"/>
    </source>
</evidence>
<comment type="pathway">
    <text evidence="3">Lipid metabolism; bile acid biosynthesis.</text>
</comment>
<dbReference type="PIRSF" id="PIRSF000047">
    <property type="entry name" value="Cytochrome_CYPVIIA1"/>
    <property type="match status" value="1"/>
</dbReference>
<comment type="similarity">
    <text evidence="4 13">Belongs to the cytochrome P450 family.</text>
</comment>
<dbReference type="RefSeq" id="XP_013931182.1">
    <property type="nucleotide sequence ID" value="XM_014075707.1"/>
</dbReference>
<evidence type="ECO:0000256" key="13">
    <source>
        <dbReference type="PIRNR" id="PIRNR000047"/>
    </source>
</evidence>
<evidence type="ECO:0000256" key="8">
    <source>
        <dbReference type="ARBA" id="ARBA00023002"/>
    </source>
</evidence>
<dbReference type="PANTHER" id="PTHR24304:SF1">
    <property type="entry name" value="CYTOCHROME P450 7A1"/>
    <property type="match status" value="1"/>
</dbReference>
<evidence type="ECO:0000256" key="14">
    <source>
        <dbReference type="PIRSR" id="PIRSR000047-1"/>
    </source>
</evidence>
<dbReference type="PANTHER" id="PTHR24304">
    <property type="entry name" value="CYTOCHROME P450 FAMILY 7"/>
    <property type="match status" value="1"/>
</dbReference>
<reference evidence="17" key="1">
    <citation type="submission" date="2025-08" db="UniProtKB">
        <authorList>
            <consortium name="RefSeq"/>
        </authorList>
    </citation>
    <scope>IDENTIFICATION</scope>
    <source>
        <tissue evidence="17">Skeletal muscle</tissue>
    </source>
</reference>
<name>A0A6I9Z3F4_9SAUR</name>
<comment type="subcellular location">
    <subcellularLocation>
        <location evidence="2 13">Endoplasmic reticulum membrane</location>
    </subcellularLocation>
</comment>
<keyword evidence="16" id="KW-1185">Reference proteome</keyword>
<dbReference type="Proteomes" id="UP000504617">
    <property type="component" value="Unplaced"/>
</dbReference>
<dbReference type="GeneID" id="106556732"/>
<dbReference type="KEGG" id="tsr:106556732"/>
<evidence type="ECO:0000256" key="4">
    <source>
        <dbReference type="ARBA" id="ARBA00010617"/>
    </source>
</evidence>
<feature type="binding site" description="axial binding residue" evidence="14">
    <location>
        <position position="442"/>
    </location>
    <ligand>
        <name>heme</name>
        <dbReference type="ChEBI" id="CHEBI:30413"/>
    </ligand>
    <ligandPart>
        <name>Fe</name>
        <dbReference type="ChEBI" id="CHEBI:18248"/>
    </ligandPart>
</feature>
<evidence type="ECO:0000256" key="7">
    <source>
        <dbReference type="ARBA" id="ARBA00022824"/>
    </source>
</evidence>
<dbReference type="GO" id="GO:0042632">
    <property type="term" value="P:cholesterol homeostasis"/>
    <property type="evidence" value="ECO:0007669"/>
    <property type="project" value="TreeGrafter"/>
</dbReference>
<organism evidence="16 17">
    <name type="scientific">Thamnophis sirtalis</name>
    <dbReference type="NCBI Taxonomy" id="35019"/>
    <lineage>
        <taxon>Eukaryota</taxon>
        <taxon>Metazoa</taxon>
        <taxon>Chordata</taxon>
        <taxon>Craniata</taxon>
        <taxon>Vertebrata</taxon>
        <taxon>Euteleostomi</taxon>
        <taxon>Lepidosauria</taxon>
        <taxon>Squamata</taxon>
        <taxon>Bifurcata</taxon>
        <taxon>Unidentata</taxon>
        <taxon>Episquamata</taxon>
        <taxon>Toxicofera</taxon>
        <taxon>Serpentes</taxon>
        <taxon>Colubroidea</taxon>
        <taxon>Colubridae</taxon>
        <taxon>Natricinae</taxon>
        <taxon>Thamnophis</taxon>
    </lineage>
</organism>
<dbReference type="GO" id="GO:0006699">
    <property type="term" value="P:bile acid biosynthetic process"/>
    <property type="evidence" value="ECO:0007669"/>
    <property type="project" value="UniProtKB-UniPathway"/>
</dbReference>
<keyword evidence="5 13" id="KW-0349">Heme</keyword>
<dbReference type="InterPro" id="IPR036396">
    <property type="entry name" value="Cyt_P450_sf"/>
</dbReference>
<dbReference type="OrthoDB" id="6692864at2759"/>
<evidence type="ECO:0000256" key="1">
    <source>
        <dbReference type="ARBA" id="ARBA00001971"/>
    </source>
</evidence>
<evidence type="ECO:0000256" key="11">
    <source>
        <dbReference type="ARBA" id="ARBA00023136"/>
    </source>
</evidence>
<dbReference type="InterPro" id="IPR001128">
    <property type="entry name" value="Cyt_P450"/>
</dbReference>
<keyword evidence="11 13" id="KW-0472">Membrane</keyword>
<dbReference type="UniPathway" id="UPA00221"/>